<sequence length="61" mass="6111">MSAPAGRVTTRDVAAAAGVSKGAVSLAFNGRPGVSEATRARIFAWGAAQWLGVRSPLTPSG</sequence>
<proteinExistence type="predicted"/>
<dbReference type="GO" id="GO:0003677">
    <property type="term" value="F:DNA binding"/>
    <property type="evidence" value="ECO:0007669"/>
    <property type="project" value="InterPro"/>
</dbReference>
<comment type="caution">
    <text evidence="2">The sequence shown here is derived from an EMBL/GenBank/DDBJ whole genome shotgun (WGS) entry which is preliminary data.</text>
</comment>
<dbReference type="Pfam" id="PF00356">
    <property type="entry name" value="LacI"/>
    <property type="match status" value="1"/>
</dbReference>
<dbReference type="InterPro" id="IPR000843">
    <property type="entry name" value="HTH_LacI"/>
</dbReference>
<dbReference type="Proteomes" id="UP000620224">
    <property type="component" value="Unassembled WGS sequence"/>
</dbReference>
<dbReference type="CDD" id="cd01392">
    <property type="entry name" value="HTH_LacI"/>
    <property type="match status" value="1"/>
</dbReference>
<evidence type="ECO:0000313" key="3">
    <source>
        <dbReference type="Proteomes" id="UP000620224"/>
    </source>
</evidence>
<keyword evidence="3" id="KW-1185">Reference proteome</keyword>
<dbReference type="PROSITE" id="PS50932">
    <property type="entry name" value="HTH_LACI_2"/>
    <property type="match status" value="1"/>
</dbReference>
<dbReference type="SUPFAM" id="SSF47413">
    <property type="entry name" value="lambda repressor-like DNA-binding domains"/>
    <property type="match status" value="1"/>
</dbReference>
<reference evidence="2" key="2">
    <citation type="submission" date="2020-09" db="EMBL/GenBank/DDBJ databases">
        <authorList>
            <person name="Sun Q."/>
            <person name="Ohkuma M."/>
        </authorList>
    </citation>
    <scope>NUCLEOTIDE SEQUENCE</scope>
    <source>
        <strain evidence="2">JCM 4490</strain>
    </source>
</reference>
<protein>
    <recommendedName>
        <fullName evidence="1">HTH lacI-type domain-containing protein</fullName>
    </recommendedName>
</protein>
<evidence type="ECO:0000313" key="2">
    <source>
        <dbReference type="EMBL" id="GGW80408.1"/>
    </source>
</evidence>
<dbReference type="Gene3D" id="1.10.260.40">
    <property type="entry name" value="lambda repressor-like DNA-binding domains"/>
    <property type="match status" value="1"/>
</dbReference>
<organism evidence="2 3">
    <name type="scientific">Streptomyces lucensis JCM 4490</name>
    <dbReference type="NCBI Taxonomy" id="1306176"/>
    <lineage>
        <taxon>Bacteria</taxon>
        <taxon>Bacillati</taxon>
        <taxon>Actinomycetota</taxon>
        <taxon>Actinomycetes</taxon>
        <taxon>Kitasatosporales</taxon>
        <taxon>Streptomycetaceae</taxon>
        <taxon>Streptomyces</taxon>
    </lineage>
</organism>
<reference evidence="2" key="1">
    <citation type="journal article" date="2014" name="Int. J. Syst. Evol. Microbiol.">
        <title>Complete genome sequence of Corynebacterium casei LMG S-19264T (=DSM 44701T), isolated from a smear-ripened cheese.</title>
        <authorList>
            <consortium name="US DOE Joint Genome Institute (JGI-PGF)"/>
            <person name="Walter F."/>
            <person name="Albersmeier A."/>
            <person name="Kalinowski J."/>
            <person name="Ruckert C."/>
        </authorList>
    </citation>
    <scope>NUCLEOTIDE SEQUENCE</scope>
    <source>
        <strain evidence="2">JCM 4490</strain>
    </source>
</reference>
<dbReference type="InterPro" id="IPR010982">
    <property type="entry name" value="Lambda_DNA-bd_dom_sf"/>
</dbReference>
<gene>
    <name evidence="2" type="ORF">GCM10010503_67260</name>
</gene>
<dbReference type="AlphaFoldDB" id="A0A918JIJ5"/>
<dbReference type="GO" id="GO:0006355">
    <property type="term" value="P:regulation of DNA-templated transcription"/>
    <property type="evidence" value="ECO:0007669"/>
    <property type="project" value="InterPro"/>
</dbReference>
<name>A0A918JIJ5_9ACTN</name>
<accession>A0A918JIJ5</accession>
<feature type="domain" description="HTH lacI-type" evidence="1">
    <location>
        <begin position="8"/>
        <end position="44"/>
    </location>
</feature>
<evidence type="ECO:0000259" key="1">
    <source>
        <dbReference type="PROSITE" id="PS50932"/>
    </source>
</evidence>
<dbReference type="EMBL" id="BMUE01000025">
    <property type="protein sequence ID" value="GGW80408.1"/>
    <property type="molecule type" value="Genomic_DNA"/>
</dbReference>